<evidence type="ECO:0000256" key="3">
    <source>
        <dbReference type="ARBA" id="ARBA00022645"/>
    </source>
</evidence>
<dbReference type="GO" id="GO:0008270">
    <property type="term" value="F:zinc ion binding"/>
    <property type="evidence" value="ECO:0007669"/>
    <property type="project" value="InterPro"/>
</dbReference>
<dbReference type="OrthoDB" id="10249045at2759"/>
<dbReference type="InterPro" id="IPR050753">
    <property type="entry name" value="Peptidase_M14_domain"/>
</dbReference>
<dbReference type="InterPro" id="IPR008969">
    <property type="entry name" value="CarboxyPept-like_regulatory"/>
</dbReference>
<dbReference type="SUPFAM" id="SSF53187">
    <property type="entry name" value="Zn-dependent exopeptidases"/>
    <property type="match status" value="3"/>
</dbReference>
<proteinExistence type="inferred from homology"/>
<dbReference type="Pfam" id="PF00246">
    <property type="entry name" value="Peptidase_M14"/>
    <property type="match status" value="2"/>
</dbReference>
<comment type="similarity">
    <text evidence="2 9">Belongs to the peptidase M14 family.</text>
</comment>
<dbReference type="Proteomes" id="UP000494165">
    <property type="component" value="Unassembled WGS sequence"/>
</dbReference>
<feature type="chain" id="PRO_5035918097" description="Peptidase M14 domain-containing protein" evidence="11">
    <location>
        <begin position="21"/>
        <end position="1521"/>
    </location>
</feature>
<dbReference type="GO" id="GO:0006518">
    <property type="term" value="P:peptide metabolic process"/>
    <property type="evidence" value="ECO:0007669"/>
    <property type="project" value="TreeGrafter"/>
</dbReference>
<evidence type="ECO:0000256" key="2">
    <source>
        <dbReference type="ARBA" id="ARBA00005988"/>
    </source>
</evidence>
<feature type="signal peptide" evidence="11">
    <location>
        <begin position="1"/>
        <end position="20"/>
    </location>
</feature>
<keyword evidence="14" id="KW-1185">Reference proteome</keyword>
<dbReference type="Pfam" id="PF13620">
    <property type="entry name" value="CarboxypepD_reg"/>
    <property type="match status" value="2"/>
</dbReference>
<dbReference type="PRINTS" id="PR00765">
    <property type="entry name" value="CRBOXYPTASEA"/>
</dbReference>
<dbReference type="InterPro" id="IPR000834">
    <property type="entry name" value="Peptidase_M14"/>
</dbReference>
<evidence type="ECO:0000256" key="7">
    <source>
        <dbReference type="ARBA" id="ARBA00022833"/>
    </source>
</evidence>
<keyword evidence="3" id="KW-0121">Carboxypeptidase</keyword>
<dbReference type="GO" id="GO:0016485">
    <property type="term" value="P:protein processing"/>
    <property type="evidence" value="ECO:0007669"/>
    <property type="project" value="TreeGrafter"/>
</dbReference>
<keyword evidence="8" id="KW-0325">Glycoprotein</keyword>
<feature type="domain" description="Peptidase M14" evidence="12">
    <location>
        <begin position="443"/>
        <end position="736"/>
    </location>
</feature>
<dbReference type="EMBL" id="CADEPI010000028">
    <property type="protein sequence ID" value="CAB3367117.1"/>
    <property type="molecule type" value="Genomic_DNA"/>
</dbReference>
<dbReference type="InterPro" id="IPR057247">
    <property type="entry name" value="CARBOXYPEPT_ZN_2"/>
</dbReference>
<dbReference type="SUPFAM" id="SSF49464">
    <property type="entry name" value="Carboxypeptidase regulatory domain-like"/>
    <property type="match status" value="3"/>
</dbReference>
<comment type="caution">
    <text evidence="13">The sequence shown here is derived from an EMBL/GenBank/DDBJ whole genome shotgun (WGS) entry which is preliminary data.</text>
</comment>
<keyword evidence="11" id="KW-0732">Signal</keyword>
<keyword evidence="6" id="KW-0378">Hydrolase</keyword>
<keyword evidence="7" id="KW-0862">Zinc</keyword>
<dbReference type="CDD" id="cd11308">
    <property type="entry name" value="Peptidase_M14NE-CP-C_like"/>
    <property type="match status" value="2"/>
</dbReference>
<evidence type="ECO:0000313" key="13">
    <source>
        <dbReference type="EMBL" id="CAB3367117.1"/>
    </source>
</evidence>
<dbReference type="CDD" id="cd03868">
    <property type="entry name" value="M14_CPD_I"/>
    <property type="match status" value="1"/>
</dbReference>
<dbReference type="PROSITE" id="PS00132">
    <property type="entry name" value="CARBOXYPEPT_ZN_1"/>
    <property type="match status" value="1"/>
</dbReference>
<evidence type="ECO:0000256" key="5">
    <source>
        <dbReference type="ARBA" id="ARBA00022723"/>
    </source>
</evidence>
<protein>
    <recommendedName>
        <fullName evidence="12">Peptidase M14 domain-containing protein</fullName>
    </recommendedName>
</protein>
<name>A0A8S1CC45_9INSE</name>
<accession>A0A8S1CC45</accession>
<dbReference type="Gene3D" id="3.40.630.10">
    <property type="entry name" value="Zn peptidases"/>
    <property type="match status" value="4"/>
</dbReference>
<dbReference type="InterPro" id="IPR057246">
    <property type="entry name" value="CARBOXYPEPT_ZN_1"/>
</dbReference>
<sequence>MQVSAVITLLALSLLGRIQAADDLHFAHRSYEELTLWLNETSTQYPRLANFYSIGQSVQGRELWVLRLAEDVQEGRPVGRPMFKWVANMHGDETVGRAIVILMGEYLLKMYGKDERVTALLNSTELHLMPSMNPDGFAAAKEGNCDSLSDYRGRNNYNRVDLNRDFPDQFDRIKKDYFQYIIEGRQKETVLIMTWISNNPFVLSGNLHGGAVVASYPFDDTGGPEEGGVASPTPDNSLFISLAKLYADGHTLMKNNIKCEAGDHFPGGVTNGAHWYNVQGGMQDYNYLHSNCYEVTFELSCCKYPPSKELTNEWIKNKEAMLSFMEATHWGAKGVVRSSSGSQGISGAQILVKGNSHIISTSDRGEYWRLLLPGTYEITANATGHNPQTKSVTITKDHTAVLDFELESTYSLPSKSPRIDNLTSQKDLRVIPAPKVPPLPKFFHHDHSTLFKDLLTLTKNYPSITRLYSIGKSVKGKDLYVLEISDNPGVHELGEPEVKLVANMHGNEVVGREVLITLAHWLCSNYGVNETATSIVDFTRLHLMPTMNPDGYEMSSPDSKDSMMGRNNAHDVDLNRNFPDQYQNFNEIPNAEPETMAVMEWTRSYPFVLSANLHGGSVVANYPFDGQAPGQAKGQANLAPDNAVFQHLAHLYARNNPSMMRGPQCKLRTKELFHEGTVNGASWYAVYGGMQDWNYVFQDCFELTVEMSCNKYPPADALLGYWTENKDSLLHFVQQAHIGLKGFVLDNSGQPVQGSFLEVDGIDHKTRVTPNGEYWRLLMPGTYLITAYASGYESSPVLVNVNESLNFNFTMMPANLNEWSKLKDFNIAENMSPTFSYMKNVEIEGVLFNLERLFEKFNEFEKIENEYNVITVGTEARIPSEKMNILLIGGLQPDEPIGREILVRFARHLTIGAQKSDPAIMNLLSKASFIIVPGANNQFDRVRASCTPEQRGYTNQSKKVEQLVEKVITEWDIDFAISFGSGGYYFETPSSGYSEQTKFFKNLEMHFKMGHSVFSKTNTFCAVKRTNEEFTPNQIYSKYSVPMVSVHLGCCIYPPATQIPILWRQNLGGILNLVTAALQGVTGRVMDDEGNALREASVVVLGSNSKVTYSMNEAIFRSILPSGEHRVKVSVPGYPEKTLNVTVETGRLKHLEFRMGPTRHVDTKSQNWLNSLCNFYPSVAKLIKNEDFKYLQLGFNRVGHATTPCTAVIFTCHSDPCPAREAAKGVANAIIEKFAEFKDEGSLLQATSVNILPWLLEANEPSEESILKWIEMHQPSLVIYLNNGKSPGVSIPRTDSSDSKLQVLKNAMELVFLNNTQLPESPKDSFVNKINSRIDTVALEFGVNGKYNASLLQSLVALQVDYGVTVLVMDDVKDVMLHSSEIEIKSHNLNATVKPKRGLMWRPLPPGEYAFYVSSPNYLSLVHDFKLATKSHETIVLRLVEDPTFLGVSTITLIFICGLLTLGAATVTVLRAAIEYKRSAAQNRRSHRTHSSGDVSMSKYMDVAIDSDEADEDDDRDSSSS</sequence>
<dbReference type="GO" id="GO:0004181">
    <property type="term" value="F:metallocarboxypeptidase activity"/>
    <property type="evidence" value="ECO:0007669"/>
    <property type="project" value="InterPro"/>
</dbReference>
<evidence type="ECO:0000259" key="12">
    <source>
        <dbReference type="PROSITE" id="PS52035"/>
    </source>
</evidence>
<gene>
    <name evidence="13" type="ORF">CLODIP_2_CD07517</name>
</gene>
<organism evidence="13 14">
    <name type="scientific">Cloeon dipterum</name>
    <dbReference type="NCBI Taxonomy" id="197152"/>
    <lineage>
        <taxon>Eukaryota</taxon>
        <taxon>Metazoa</taxon>
        <taxon>Ecdysozoa</taxon>
        <taxon>Arthropoda</taxon>
        <taxon>Hexapoda</taxon>
        <taxon>Insecta</taxon>
        <taxon>Pterygota</taxon>
        <taxon>Palaeoptera</taxon>
        <taxon>Ephemeroptera</taxon>
        <taxon>Pisciforma</taxon>
        <taxon>Baetidae</taxon>
        <taxon>Cloeon</taxon>
    </lineage>
</organism>
<evidence type="ECO:0000256" key="10">
    <source>
        <dbReference type="SAM" id="Phobius"/>
    </source>
</evidence>
<evidence type="ECO:0000256" key="9">
    <source>
        <dbReference type="PROSITE-ProRule" id="PRU01379"/>
    </source>
</evidence>
<feature type="active site" description="Proton donor/acceptor" evidence="9">
    <location>
        <position position="706"/>
    </location>
</feature>
<dbReference type="PANTHER" id="PTHR11532">
    <property type="entry name" value="PROTEASE M14 CARBOXYPEPTIDASE"/>
    <property type="match status" value="1"/>
</dbReference>
<dbReference type="PROSITE" id="PS52035">
    <property type="entry name" value="PEPTIDASE_M14"/>
    <property type="match status" value="2"/>
</dbReference>
<evidence type="ECO:0000256" key="6">
    <source>
        <dbReference type="ARBA" id="ARBA00022801"/>
    </source>
</evidence>
<evidence type="ECO:0000256" key="1">
    <source>
        <dbReference type="ARBA" id="ARBA00001947"/>
    </source>
</evidence>
<evidence type="ECO:0000256" key="11">
    <source>
        <dbReference type="SAM" id="SignalP"/>
    </source>
</evidence>
<dbReference type="Gene3D" id="2.60.40.1120">
    <property type="entry name" value="Carboxypeptidase-like, regulatory domain"/>
    <property type="match status" value="3"/>
</dbReference>
<evidence type="ECO:0000313" key="14">
    <source>
        <dbReference type="Proteomes" id="UP000494165"/>
    </source>
</evidence>
<keyword evidence="5" id="KW-0479">Metal-binding</keyword>
<dbReference type="PANTHER" id="PTHR11532:SF57">
    <property type="entry name" value="CARBOXYPEPTIDASE D, B"/>
    <property type="match status" value="1"/>
</dbReference>
<feature type="domain" description="Peptidase M14" evidence="12">
    <location>
        <begin position="27"/>
        <end position="328"/>
    </location>
</feature>
<feature type="active site" description="Proton donor/acceptor" evidence="9">
    <location>
        <position position="298"/>
    </location>
</feature>
<reference evidence="13 14" key="1">
    <citation type="submission" date="2020-04" db="EMBL/GenBank/DDBJ databases">
        <authorList>
            <person name="Alioto T."/>
            <person name="Alioto T."/>
            <person name="Gomez Garrido J."/>
        </authorList>
    </citation>
    <scope>NUCLEOTIDE SEQUENCE [LARGE SCALE GENOMIC DNA]</scope>
</reference>
<feature type="transmembrane region" description="Helical" evidence="10">
    <location>
        <begin position="1445"/>
        <end position="1474"/>
    </location>
</feature>
<evidence type="ECO:0000256" key="4">
    <source>
        <dbReference type="ARBA" id="ARBA00022670"/>
    </source>
</evidence>
<keyword evidence="10" id="KW-0472">Membrane</keyword>
<keyword evidence="4" id="KW-0645">Protease</keyword>
<dbReference type="PROSITE" id="PS00133">
    <property type="entry name" value="CARBOXYPEPT_ZN_2"/>
    <property type="match status" value="2"/>
</dbReference>
<dbReference type="CDD" id="cd03858">
    <property type="entry name" value="M14_CP_N-E_like"/>
    <property type="match status" value="1"/>
</dbReference>
<comment type="cofactor">
    <cofactor evidence="1">
        <name>Zn(2+)</name>
        <dbReference type="ChEBI" id="CHEBI:29105"/>
    </cofactor>
</comment>
<evidence type="ECO:0000256" key="8">
    <source>
        <dbReference type="ARBA" id="ARBA00023180"/>
    </source>
</evidence>
<dbReference type="FunFam" id="3.40.630.10:FF:000020">
    <property type="entry name" value="Carboxypeptidase D"/>
    <property type="match status" value="2"/>
</dbReference>
<dbReference type="SMART" id="SM00631">
    <property type="entry name" value="Zn_pept"/>
    <property type="match status" value="2"/>
</dbReference>
<dbReference type="GO" id="GO:0005615">
    <property type="term" value="C:extracellular space"/>
    <property type="evidence" value="ECO:0007669"/>
    <property type="project" value="TreeGrafter"/>
</dbReference>
<keyword evidence="10" id="KW-1133">Transmembrane helix</keyword>
<keyword evidence="10" id="KW-0812">Transmembrane</keyword>